<name>A0ABW6J797_STRWE</name>
<keyword evidence="3" id="KW-0597">Phosphoprotein</keyword>
<feature type="compositionally biased region" description="Pro residues" evidence="9">
    <location>
        <begin position="414"/>
        <end position="427"/>
    </location>
</feature>
<comment type="caution">
    <text evidence="13">The sequence shown here is derived from an EMBL/GenBank/DDBJ whole genome shotgun (WGS) entry which is preliminary data.</text>
</comment>
<evidence type="ECO:0000259" key="11">
    <source>
        <dbReference type="Pfam" id="PF02518"/>
    </source>
</evidence>
<keyword evidence="7" id="KW-0067">ATP-binding</keyword>
<feature type="domain" description="Histidine kinase/HSP90-like ATPase" evidence="11">
    <location>
        <begin position="321"/>
        <end position="414"/>
    </location>
</feature>
<keyword evidence="10" id="KW-1133">Transmembrane helix</keyword>
<organism evidence="13 14">
    <name type="scientific">Streptomyces wedmorensis</name>
    <dbReference type="NCBI Taxonomy" id="43759"/>
    <lineage>
        <taxon>Bacteria</taxon>
        <taxon>Bacillati</taxon>
        <taxon>Actinomycetota</taxon>
        <taxon>Actinomycetes</taxon>
        <taxon>Kitasatosporales</taxon>
        <taxon>Streptomycetaceae</taxon>
        <taxon>Streptomyces</taxon>
    </lineage>
</organism>
<dbReference type="SUPFAM" id="SSF55874">
    <property type="entry name" value="ATPase domain of HSP90 chaperone/DNA topoisomerase II/histidine kinase"/>
    <property type="match status" value="1"/>
</dbReference>
<dbReference type="EMBL" id="JBHTRV010000067">
    <property type="protein sequence ID" value="MFE5985820.1"/>
    <property type="molecule type" value="Genomic_DNA"/>
</dbReference>
<evidence type="ECO:0000256" key="1">
    <source>
        <dbReference type="ARBA" id="ARBA00000085"/>
    </source>
</evidence>
<feature type="domain" description="Signal transduction histidine kinase subgroup 3 dimerisation and phosphoacceptor" evidence="12">
    <location>
        <begin position="205"/>
        <end position="270"/>
    </location>
</feature>
<evidence type="ECO:0000256" key="9">
    <source>
        <dbReference type="SAM" id="MobiDB-lite"/>
    </source>
</evidence>
<evidence type="ECO:0000259" key="12">
    <source>
        <dbReference type="Pfam" id="PF07730"/>
    </source>
</evidence>
<dbReference type="Gene3D" id="1.20.5.1930">
    <property type="match status" value="1"/>
</dbReference>
<dbReference type="PANTHER" id="PTHR24421:SF10">
    <property type="entry name" value="NITRATE_NITRITE SENSOR PROTEIN NARQ"/>
    <property type="match status" value="1"/>
</dbReference>
<proteinExistence type="predicted"/>
<dbReference type="PANTHER" id="PTHR24421">
    <property type="entry name" value="NITRATE/NITRITE SENSOR PROTEIN NARX-RELATED"/>
    <property type="match status" value="1"/>
</dbReference>
<dbReference type="EC" id="2.7.13.3" evidence="2"/>
<evidence type="ECO:0000256" key="2">
    <source>
        <dbReference type="ARBA" id="ARBA00012438"/>
    </source>
</evidence>
<evidence type="ECO:0000256" key="7">
    <source>
        <dbReference type="ARBA" id="ARBA00022840"/>
    </source>
</evidence>
<dbReference type="GO" id="GO:0016301">
    <property type="term" value="F:kinase activity"/>
    <property type="evidence" value="ECO:0007669"/>
    <property type="project" value="UniProtKB-KW"/>
</dbReference>
<evidence type="ECO:0000256" key="3">
    <source>
        <dbReference type="ARBA" id="ARBA00022553"/>
    </source>
</evidence>
<dbReference type="Gene3D" id="3.30.565.10">
    <property type="entry name" value="Histidine kinase-like ATPase, C-terminal domain"/>
    <property type="match status" value="1"/>
</dbReference>
<keyword evidence="5" id="KW-0547">Nucleotide-binding</keyword>
<accession>A0ABW6J797</accession>
<feature type="transmembrane region" description="Helical" evidence="10">
    <location>
        <begin position="158"/>
        <end position="177"/>
    </location>
</feature>
<keyword evidence="6 13" id="KW-0418">Kinase</keyword>
<keyword evidence="10" id="KW-0472">Membrane</keyword>
<sequence length="461" mass="47863">MPETTSHQLLAPSPPLLQRLPRHARTAATSCVVAAVALLLYAALGSGPLPGGNTDSQGASLAGVALVAAAPLAWARRRPAAVLAFLLAEAAAASALGIRAEQIWPLYPATALLVTAVAAAWTPRTGCAAALATLATLAVQETVLQVDLFRDGGRPRVLAPGFLGLTACLALLVLLAWSAGVYVRQRRAYGEALRAHSTAQALTAERLRIARELHDMVAHSIGVVAIQAGAARRVLDTEPERARDALAAIETTGRDTLRGLRSMLDLLRRTDPGPAPMAEAAPLAGLADLDRLVAATAHAGVRVEVRRRGAPRALSEAVDRSAFRVVQESVANVVRHSGARHCRVTLGWRQRELSVEIVDEGDADGIDVPGAAHTAGTGHGIQGMRERVALLDGTFEAGPRAGGGFRVTAGFPLPLDPQDPTAPPAPVASPVSTMPTDATAPIDPTARPHRAVRPCPGEAAS</sequence>
<evidence type="ECO:0000256" key="6">
    <source>
        <dbReference type="ARBA" id="ARBA00022777"/>
    </source>
</evidence>
<evidence type="ECO:0000256" key="4">
    <source>
        <dbReference type="ARBA" id="ARBA00022679"/>
    </source>
</evidence>
<comment type="catalytic activity">
    <reaction evidence="1">
        <text>ATP + protein L-histidine = ADP + protein N-phospho-L-histidine.</text>
        <dbReference type="EC" id="2.7.13.3"/>
    </reaction>
</comment>
<dbReference type="RefSeq" id="WP_386255844.1">
    <property type="nucleotide sequence ID" value="NZ_JBHTRV010000067.1"/>
</dbReference>
<evidence type="ECO:0000256" key="8">
    <source>
        <dbReference type="ARBA" id="ARBA00023012"/>
    </source>
</evidence>
<dbReference type="Pfam" id="PF07730">
    <property type="entry name" value="HisKA_3"/>
    <property type="match status" value="1"/>
</dbReference>
<keyword evidence="14" id="KW-1185">Reference proteome</keyword>
<evidence type="ECO:0000256" key="5">
    <source>
        <dbReference type="ARBA" id="ARBA00022741"/>
    </source>
</evidence>
<feature type="transmembrane region" description="Helical" evidence="10">
    <location>
        <begin position="26"/>
        <end position="44"/>
    </location>
</feature>
<feature type="transmembrane region" description="Helical" evidence="10">
    <location>
        <begin position="81"/>
        <end position="98"/>
    </location>
</feature>
<protein>
    <recommendedName>
        <fullName evidence="2">histidine kinase</fullName>
        <ecNumber evidence="2">2.7.13.3</ecNumber>
    </recommendedName>
</protein>
<reference evidence="13 14" key="1">
    <citation type="submission" date="2024-09" db="EMBL/GenBank/DDBJ databases">
        <title>The Natural Products Discovery Center: Release of the First 8490 Sequenced Strains for Exploring Actinobacteria Biosynthetic Diversity.</title>
        <authorList>
            <person name="Kalkreuter E."/>
            <person name="Kautsar S.A."/>
            <person name="Yang D."/>
            <person name="Bader C.D."/>
            <person name="Teijaro C.N."/>
            <person name="Fluegel L."/>
            <person name="Davis C.M."/>
            <person name="Simpson J.R."/>
            <person name="Lauterbach L."/>
            <person name="Steele A.D."/>
            <person name="Gui C."/>
            <person name="Meng S."/>
            <person name="Li G."/>
            <person name="Viehrig K."/>
            <person name="Ye F."/>
            <person name="Su P."/>
            <person name="Kiefer A.F."/>
            <person name="Nichols A."/>
            <person name="Cepeda A.J."/>
            <person name="Yan W."/>
            <person name="Fan B."/>
            <person name="Jiang Y."/>
            <person name="Adhikari A."/>
            <person name="Zheng C.-J."/>
            <person name="Schuster L."/>
            <person name="Cowan T.M."/>
            <person name="Smanski M.J."/>
            <person name="Chevrette M.G."/>
            <person name="De Carvalho L.P.S."/>
            <person name="Shen B."/>
        </authorList>
    </citation>
    <scope>NUCLEOTIDE SEQUENCE [LARGE SCALE GENOMIC DNA]</scope>
    <source>
        <strain evidence="13 14">NPDC056472</strain>
    </source>
</reference>
<keyword evidence="8" id="KW-0902">Two-component regulatory system</keyword>
<dbReference type="Pfam" id="PF02518">
    <property type="entry name" value="HATPase_c"/>
    <property type="match status" value="1"/>
</dbReference>
<dbReference type="InterPro" id="IPR050482">
    <property type="entry name" value="Sensor_HK_TwoCompSys"/>
</dbReference>
<evidence type="ECO:0000313" key="13">
    <source>
        <dbReference type="EMBL" id="MFE5985820.1"/>
    </source>
</evidence>
<dbReference type="Proteomes" id="UP001600424">
    <property type="component" value="Unassembled WGS sequence"/>
</dbReference>
<evidence type="ECO:0000313" key="14">
    <source>
        <dbReference type="Proteomes" id="UP001600424"/>
    </source>
</evidence>
<feature type="transmembrane region" description="Helical" evidence="10">
    <location>
        <begin position="56"/>
        <end position="74"/>
    </location>
</feature>
<keyword evidence="10" id="KW-0812">Transmembrane</keyword>
<gene>
    <name evidence="13" type="ORF">ACFQ63_39900</name>
</gene>
<dbReference type="InterPro" id="IPR011712">
    <property type="entry name" value="Sig_transdc_His_kin_sub3_dim/P"/>
</dbReference>
<feature type="region of interest" description="Disordered" evidence="9">
    <location>
        <begin position="414"/>
        <end position="461"/>
    </location>
</feature>
<keyword evidence="4" id="KW-0808">Transferase</keyword>
<evidence type="ECO:0000256" key="10">
    <source>
        <dbReference type="SAM" id="Phobius"/>
    </source>
</evidence>
<dbReference type="InterPro" id="IPR003594">
    <property type="entry name" value="HATPase_dom"/>
</dbReference>
<dbReference type="InterPro" id="IPR036890">
    <property type="entry name" value="HATPase_C_sf"/>
</dbReference>
<dbReference type="CDD" id="cd16917">
    <property type="entry name" value="HATPase_UhpB-NarQ-NarX-like"/>
    <property type="match status" value="1"/>
</dbReference>